<keyword evidence="4" id="KW-1185">Reference proteome</keyword>
<dbReference type="InterPro" id="IPR034088">
    <property type="entry name" value="Pla_a_1-like"/>
</dbReference>
<dbReference type="AlphaFoldDB" id="A0AAD7Q380"/>
<dbReference type="Gene3D" id="1.20.140.40">
    <property type="entry name" value="Invertase/pectin methylesterase inhibitor family protein"/>
    <property type="match status" value="1"/>
</dbReference>
<organism evidence="3 4">
    <name type="scientific">Quillaja saponaria</name>
    <name type="common">Soap bark tree</name>
    <dbReference type="NCBI Taxonomy" id="32244"/>
    <lineage>
        <taxon>Eukaryota</taxon>
        <taxon>Viridiplantae</taxon>
        <taxon>Streptophyta</taxon>
        <taxon>Embryophyta</taxon>
        <taxon>Tracheophyta</taxon>
        <taxon>Spermatophyta</taxon>
        <taxon>Magnoliopsida</taxon>
        <taxon>eudicotyledons</taxon>
        <taxon>Gunneridae</taxon>
        <taxon>Pentapetalae</taxon>
        <taxon>rosids</taxon>
        <taxon>fabids</taxon>
        <taxon>Fabales</taxon>
        <taxon>Quillajaceae</taxon>
        <taxon>Quillaja</taxon>
    </lineage>
</organism>
<dbReference type="Pfam" id="PF04043">
    <property type="entry name" value="PMEI"/>
    <property type="match status" value="1"/>
</dbReference>
<feature type="chain" id="PRO_5042252768" evidence="1">
    <location>
        <begin position="32"/>
        <end position="178"/>
    </location>
</feature>
<proteinExistence type="predicted"/>
<dbReference type="GO" id="GO:0004857">
    <property type="term" value="F:enzyme inhibitor activity"/>
    <property type="evidence" value="ECO:0007669"/>
    <property type="project" value="InterPro"/>
</dbReference>
<evidence type="ECO:0000313" key="4">
    <source>
        <dbReference type="Proteomes" id="UP001163823"/>
    </source>
</evidence>
<dbReference type="CDD" id="cd15795">
    <property type="entry name" value="PMEI-Pla_a_1_like"/>
    <property type="match status" value="1"/>
</dbReference>
<gene>
    <name evidence="3" type="ORF">O6P43_004167</name>
</gene>
<dbReference type="SUPFAM" id="SSF101148">
    <property type="entry name" value="Plant invertase/pectin methylesterase inhibitor"/>
    <property type="match status" value="1"/>
</dbReference>
<dbReference type="SMART" id="SM00856">
    <property type="entry name" value="PMEI"/>
    <property type="match status" value="1"/>
</dbReference>
<dbReference type="InterPro" id="IPR035513">
    <property type="entry name" value="Invertase/methylesterase_inhib"/>
</dbReference>
<dbReference type="NCBIfam" id="TIGR01614">
    <property type="entry name" value="PME_inhib"/>
    <property type="match status" value="1"/>
</dbReference>
<evidence type="ECO:0000313" key="3">
    <source>
        <dbReference type="EMBL" id="KAJ7974028.1"/>
    </source>
</evidence>
<keyword evidence="1" id="KW-0732">Signal</keyword>
<dbReference type="KEGG" id="qsa:O6P43_004167"/>
<dbReference type="InterPro" id="IPR006501">
    <property type="entry name" value="Pectinesterase_inhib_dom"/>
</dbReference>
<accession>A0AAD7Q380</accession>
<dbReference type="EMBL" id="JARAOO010000003">
    <property type="protein sequence ID" value="KAJ7974028.1"/>
    <property type="molecule type" value="Genomic_DNA"/>
</dbReference>
<comment type="caution">
    <text evidence="3">The sequence shown here is derived from an EMBL/GenBank/DDBJ whole genome shotgun (WGS) entry which is preliminary data.</text>
</comment>
<dbReference type="Proteomes" id="UP001163823">
    <property type="component" value="Chromosome 3"/>
</dbReference>
<feature type="domain" description="Pectinesterase inhibitor" evidence="2">
    <location>
        <begin position="31"/>
        <end position="173"/>
    </location>
</feature>
<evidence type="ECO:0000259" key="2">
    <source>
        <dbReference type="SMART" id="SM00856"/>
    </source>
</evidence>
<dbReference type="PANTHER" id="PTHR31890">
    <property type="entry name" value="PLANT INVERTASE/PECTIN METHYLESTERASE INHIBITOR SUPERFAMILY PROTEIN"/>
    <property type="match status" value="1"/>
</dbReference>
<evidence type="ECO:0000256" key="1">
    <source>
        <dbReference type="SAM" id="SignalP"/>
    </source>
</evidence>
<feature type="signal peptide" evidence="1">
    <location>
        <begin position="1"/>
        <end position="31"/>
    </location>
</feature>
<protein>
    <submittedName>
        <fullName evidence="3">Plant invertase/pectin methylesterase inhibitor protein</fullName>
    </submittedName>
</protein>
<dbReference type="PANTHER" id="PTHR31890:SF9">
    <property type="entry name" value="PLANT INVERTASE_PECTIN METHYLESTERASE INHIBITOR SUPERFAMILY PROTEIN"/>
    <property type="match status" value="1"/>
</dbReference>
<reference evidence="3" key="1">
    <citation type="journal article" date="2023" name="Science">
        <title>Elucidation of the pathway for biosynthesis of saponin adjuvants from the soapbark tree.</title>
        <authorList>
            <person name="Reed J."/>
            <person name="Orme A."/>
            <person name="El-Demerdash A."/>
            <person name="Owen C."/>
            <person name="Martin L.B.B."/>
            <person name="Misra R.C."/>
            <person name="Kikuchi S."/>
            <person name="Rejzek M."/>
            <person name="Martin A.C."/>
            <person name="Harkess A."/>
            <person name="Leebens-Mack J."/>
            <person name="Louveau T."/>
            <person name="Stephenson M.J."/>
            <person name="Osbourn A."/>
        </authorList>
    </citation>
    <scope>NUCLEOTIDE SEQUENCE</scope>
    <source>
        <strain evidence="3">S10</strain>
    </source>
</reference>
<sequence>MSPPSQTRTLILSAISMSLLLLVNSPFPTTATSLIIESVCNQTSISSSKCVELLESDPRSSSATNLLDLAKVVLEAAITNSTDSLSFINKMLKNNGTEPIKKCAFWYEAVVGSFNSALKELGEDIETANYDVKIAGDDANNCETSMTSSGVKILSISSRNNTIKLYSDILFVITNKLD</sequence>
<name>A0AAD7Q380_QUISA</name>